<evidence type="ECO:0000256" key="3">
    <source>
        <dbReference type="ARBA" id="ARBA00022801"/>
    </source>
</evidence>
<name>A0ABW0R6W7_9BACL</name>
<accession>A0ABW0R6W7</accession>
<evidence type="ECO:0000256" key="10">
    <source>
        <dbReference type="PROSITE-ProRule" id="PRU00560"/>
    </source>
</evidence>
<comment type="caution">
    <text evidence="10">Lacks conserved residue(s) required for the propagation of feature annotation.</text>
</comment>
<comment type="similarity">
    <text evidence="1">Belongs to the helicase family. UvrD subfamily.</text>
</comment>
<dbReference type="Gene3D" id="3.40.50.300">
    <property type="entry name" value="P-loop containing nucleotide triphosphate hydrolases"/>
    <property type="match status" value="2"/>
</dbReference>
<dbReference type="SUPFAM" id="SSF52540">
    <property type="entry name" value="P-loop containing nucleoside triphosphate hydrolases"/>
    <property type="match status" value="1"/>
</dbReference>
<dbReference type="EC" id="5.6.2.4" evidence="8"/>
<keyword evidence="2 10" id="KW-0547">Nucleotide-binding</keyword>
<keyword evidence="13" id="KW-1185">Reference proteome</keyword>
<reference evidence="13" key="1">
    <citation type="journal article" date="2019" name="Int. J. Syst. Evol. Microbiol.">
        <title>The Global Catalogue of Microorganisms (GCM) 10K type strain sequencing project: providing services to taxonomists for standard genome sequencing and annotation.</title>
        <authorList>
            <consortium name="The Broad Institute Genomics Platform"/>
            <consortium name="The Broad Institute Genome Sequencing Center for Infectious Disease"/>
            <person name="Wu L."/>
            <person name="Ma J."/>
        </authorList>
    </citation>
    <scope>NUCLEOTIDE SEQUENCE [LARGE SCALE GENOMIC DNA]</scope>
    <source>
        <strain evidence="13">CCUG 56331</strain>
    </source>
</reference>
<evidence type="ECO:0000313" key="12">
    <source>
        <dbReference type="EMBL" id="MFC5540528.1"/>
    </source>
</evidence>
<dbReference type="PANTHER" id="PTHR11070:SF3">
    <property type="entry name" value="DNA 3'-5' HELICASE"/>
    <property type="match status" value="1"/>
</dbReference>
<dbReference type="Pfam" id="PF13361">
    <property type="entry name" value="UvrD_C"/>
    <property type="match status" value="1"/>
</dbReference>
<dbReference type="InterPro" id="IPR014017">
    <property type="entry name" value="DNA_helicase_UvrD-like_C"/>
</dbReference>
<dbReference type="InterPro" id="IPR027417">
    <property type="entry name" value="P-loop_NTPase"/>
</dbReference>
<proteinExistence type="inferred from homology"/>
<comment type="catalytic activity">
    <reaction evidence="7">
        <text>Couples ATP hydrolysis with the unwinding of duplex DNA by translocating in the 3'-5' direction.</text>
        <dbReference type="EC" id="5.6.2.4"/>
    </reaction>
</comment>
<keyword evidence="3 10" id="KW-0378">Hydrolase</keyword>
<dbReference type="Proteomes" id="UP001595978">
    <property type="component" value="Unassembled WGS sequence"/>
</dbReference>
<dbReference type="RefSeq" id="WP_390308713.1">
    <property type="nucleotide sequence ID" value="NZ_JBHSNQ010000020.1"/>
</dbReference>
<feature type="domain" description="UvrD-like helicase ATP-binding" evidence="11">
    <location>
        <begin position="1"/>
        <end position="169"/>
    </location>
</feature>
<dbReference type="EMBL" id="JBHSNQ010000020">
    <property type="protein sequence ID" value="MFC5540528.1"/>
    <property type="molecule type" value="Genomic_DNA"/>
</dbReference>
<gene>
    <name evidence="12" type="ORF">ACFPOH_01800</name>
</gene>
<evidence type="ECO:0000313" key="13">
    <source>
        <dbReference type="Proteomes" id="UP001595978"/>
    </source>
</evidence>
<keyword evidence="6" id="KW-0413">Isomerase</keyword>
<evidence type="ECO:0000256" key="6">
    <source>
        <dbReference type="ARBA" id="ARBA00023235"/>
    </source>
</evidence>
<keyword evidence="4 10" id="KW-0347">Helicase</keyword>
<dbReference type="PROSITE" id="PS51198">
    <property type="entry name" value="UVRD_HELICASE_ATP_BIND"/>
    <property type="match status" value="1"/>
</dbReference>
<comment type="caution">
    <text evidence="12">The sequence shown here is derived from an EMBL/GenBank/DDBJ whole genome shotgun (WGS) entry which is preliminary data.</text>
</comment>
<evidence type="ECO:0000256" key="8">
    <source>
        <dbReference type="ARBA" id="ARBA00034808"/>
    </source>
</evidence>
<dbReference type="PANTHER" id="PTHR11070">
    <property type="entry name" value="UVRD / RECB / PCRA DNA HELICASE FAMILY MEMBER"/>
    <property type="match status" value="1"/>
</dbReference>
<organism evidence="12 13">
    <name type="scientific">Ureibacillus suwonensis</name>
    <dbReference type="NCBI Taxonomy" id="313007"/>
    <lineage>
        <taxon>Bacteria</taxon>
        <taxon>Bacillati</taxon>
        <taxon>Bacillota</taxon>
        <taxon>Bacilli</taxon>
        <taxon>Bacillales</taxon>
        <taxon>Caryophanaceae</taxon>
        <taxon>Ureibacillus</taxon>
    </lineage>
</organism>
<keyword evidence="5 10" id="KW-0067">ATP-binding</keyword>
<dbReference type="InterPro" id="IPR000212">
    <property type="entry name" value="DNA_helicase_UvrD/REP"/>
</dbReference>
<evidence type="ECO:0000256" key="4">
    <source>
        <dbReference type="ARBA" id="ARBA00022806"/>
    </source>
</evidence>
<evidence type="ECO:0000256" key="2">
    <source>
        <dbReference type="ARBA" id="ARBA00022741"/>
    </source>
</evidence>
<dbReference type="InterPro" id="IPR013986">
    <property type="entry name" value="DExx_box_DNA_helicase_dom_sf"/>
</dbReference>
<dbReference type="Pfam" id="PF00580">
    <property type="entry name" value="UvrD-helicase"/>
    <property type="match status" value="1"/>
</dbReference>
<comment type="catalytic activity">
    <reaction evidence="9">
        <text>ATP + H2O = ADP + phosphate + H(+)</text>
        <dbReference type="Rhea" id="RHEA:13065"/>
        <dbReference type="ChEBI" id="CHEBI:15377"/>
        <dbReference type="ChEBI" id="CHEBI:15378"/>
        <dbReference type="ChEBI" id="CHEBI:30616"/>
        <dbReference type="ChEBI" id="CHEBI:43474"/>
        <dbReference type="ChEBI" id="CHEBI:456216"/>
        <dbReference type="EC" id="5.6.2.4"/>
    </reaction>
</comment>
<dbReference type="Gene3D" id="1.10.10.160">
    <property type="match status" value="1"/>
</dbReference>
<evidence type="ECO:0000256" key="7">
    <source>
        <dbReference type="ARBA" id="ARBA00034617"/>
    </source>
</evidence>
<evidence type="ECO:0000256" key="1">
    <source>
        <dbReference type="ARBA" id="ARBA00009922"/>
    </source>
</evidence>
<evidence type="ECO:0000256" key="5">
    <source>
        <dbReference type="ARBA" id="ARBA00022840"/>
    </source>
</evidence>
<sequence length="464" mass="53960">MNKGKSNKQGTLNYLNWSKDTSNKIRNKLSSLQWKFENGDFSLISRNYSGGASIRTEDFIKYKKYCWKRGIIHHDDVLYLSYKLLKEYPRIATALSSVFTYIVLDEFQDTNDVQTEIIKIIFEAGSIVGTVGDSAQSIFKFQGAKRQAFIDFNLSGQHNYMIRDNRRCGNKIVNFLNAIRNDTIEQECIKKELDNYIYIYQYTDESPINLIIESFNLKRNELNLNDDFSIIAYKNEHVNLMKTSIETNDIWESFKELDADRCTFLMKILKGFRYYLEGFFDLAVNEIASALIVRKNGKLIPPFKDSYYEKSHVKGLALNILEFLSTQLQNDSNISLRDFYNKLCDYLKFKKLHLSKIVRSPLKDFAVETKVDLLINTVKLSEIKKDVYRTIHSVKGAEFQSVLLYLEDKNDLVSPDIDSANESTRIFYVGCSRAKQLLYIATPILDDQDKQKLIEIYGDFIEFA</sequence>
<dbReference type="InterPro" id="IPR014016">
    <property type="entry name" value="UvrD-like_ATP-bd"/>
</dbReference>
<evidence type="ECO:0000259" key="11">
    <source>
        <dbReference type="PROSITE" id="PS51198"/>
    </source>
</evidence>
<protein>
    <recommendedName>
        <fullName evidence="8">DNA 3'-5' helicase</fullName>
        <ecNumber evidence="8">5.6.2.4</ecNumber>
    </recommendedName>
</protein>
<evidence type="ECO:0000256" key="9">
    <source>
        <dbReference type="ARBA" id="ARBA00048988"/>
    </source>
</evidence>